<evidence type="ECO:0000256" key="1">
    <source>
        <dbReference type="SAM" id="Phobius"/>
    </source>
</evidence>
<evidence type="ECO:0000313" key="2">
    <source>
        <dbReference type="EMBL" id="SDX08314.1"/>
    </source>
</evidence>
<keyword evidence="1" id="KW-0472">Membrane</keyword>
<reference evidence="2 3" key="1">
    <citation type="submission" date="2016-10" db="EMBL/GenBank/DDBJ databases">
        <authorList>
            <person name="de Groot N.N."/>
        </authorList>
    </citation>
    <scope>NUCLEOTIDE SEQUENCE [LARGE SCALE GENOMIC DNA]</scope>
    <source>
        <strain evidence="2 3">DSM 23310</strain>
    </source>
</reference>
<gene>
    <name evidence="2" type="ORF">SAMN05660923_01714</name>
</gene>
<feature type="transmembrane region" description="Helical" evidence="1">
    <location>
        <begin position="66"/>
        <end position="86"/>
    </location>
</feature>
<keyword evidence="3" id="KW-1185">Reference proteome</keyword>
<accession>A0A1H2YUH3</accession>
<dbReference type="OrthoDB" id="283553at2"/>
<dbReference type="AlphaFoldDB" id="A0A1H2YUH3"/>
<proteinExistence type="predicted"/>
<dbReference type="EMBL" id="FNNG01000006">
    <property type="protein sequence ID" value="SDX08314.1"/>
    <property type="molecule type" value="Genomic_DNA"/>
</dbReference>
<keyword evidence="1" id="KW-0812">Transmembrane</keyword>
<evidence type="ECO:0000313" key="3">
    <source>
        <dbReference type="Proteomes" id="UP000198828"/>
    </source>
</evidence>
<keyword evidence="1" id="KW-1133">Transmembrane helix</keyword>
<dbReference type="InterPro" id="IPR003425">
    <property type="entry name" value="CCB3/YggT"/>
</dbReference>
<protein>
    <submittedName>
        <fullName evidence="2">YggT family protein</fullName>
    </submittedName>
</protein>
<organism evidence="2 3">
    <name type="scientific">Tepidimicrobium xylanilyticum</name>
    <dbReference type="NCBI Taxonomy" id="1123352"/>
    <lineage>
        <taxon>Bacteria</taxon>
        <taxon>Bacillati</taxon>
        <taxon>Bacillota</taxon>
        <taxon>Tissierellia</taxon>
        <taxon>Tissierellales</taxon>
        <taxon>Tepidimicrobiaceae</taxon>
        <taxon>Tepidimicrobium</taxon>
    </lineage>
</organism>
<name>A0A1H2YUH3_9FIRM</name>
<dbReference type="RefSeq" id="WP_093752762.1">
    <property type="nucleotide sequence ID" value="NZ_BSYN01000006.1"/>
</dbReference>
<sequence length="87" mass="10229">MVFYRFLSNLVYVIEILIFVRIIFSFLRIDPYNQIGKIIYDLTEPILAPARELIYRLGINTGMFDFSPIVAILILRTILFLVRGIIF</sequence>
<dbReference type="GO" id="GO:0016020">
    <property type="term" value="C:membrane"/>
    <property type="evidence" value="ECO:0007669"/>
    <property type="project" value="InterPro"/>
</dbReference>
<dbReference type="Proteomes" id="UP000198828">
    <property type="component" value="Unassembled WGS sequence"/>
</dbReference>
<dbReference type="Pfam" id="PF02325">
    <property type="entry name" value="CCB3_YggT"/>
    <property type="match status" value="1"/>
</dbReference>
<feature type="transmembrane region" description="Helical" evidence="1">
    <location>
        <begin position="6"/>
        <end position="27"/>
    </location>
</feature>